<evidence type="ECO:0000259" key="3">
    <source>
        <dbReference type="PROSITE" id="PS01124"/>
    </source>
</evidence>
<dbReference type="PANTHER" id="PTHR43436">
    <property type="entry name" value="ARAC-FAMILY TRANSCRIPTIONAL REGULATOR"/>
    <property type="match status" value="1"/>
</dbReference>
<evidence type="ECO:0000313" key="5">
    <source>
        <dbReference type="Proteomes" id="UP001611251"/>
    </source>
</evidence>
<dbReference type="Pfam" id="PF12833">
    <property type="entry name" value="HTH_18"/>
    <property type="match status" value="1"/>
</dbReference>
<dbReference type="Proteomes" id="UP001611251">
    <property type="component" value="Unassembled WGS sequence"/>
</dbReference>
<evidence type="ECO:0000256" key="2">
    <source>
        <dbReference type="ARBA" id="ARBA00023163"/>
    </source>
</evidence>
<dbReference type="PANTHER" id="PTHR43436:SF2">
    <property type="entry name" value="ARAC_XYLS FAMILY TRANSCRIPTIONAL REGULATOR"/>
    <property type="match status" value="1"/>
</dbReference>
<feature type="domain" description="HTH araC/xylS-type" evidence="3">
    <location>
        <begin position="197"/>
        <end position="295"/>
    </location>
</feature>
<gene>
    <name evidence="4" type="ORF">ABU178_14885</name>
</gene>
<keyword evidence="5" id="KW-1185">Reference proteome</keyword>
<protein>
    <submittedName>
        <fullName evidence="4">AraC family transcriptional regulator N-terminal domain-containing protein</fullName>
    </submittedName>
</protein>
<sequence>MFENQAAIKKRNKKMIEIISRQIAGDGIFPAAIPEVQFMRASQHTSRTSVMYEPSVVIILQGQKRGVLGDKHFIYDRNQFLTLTVPLPFECETVGSESEPMIGMIIRLSPALIAEILLQMDNPTLSGDEIDVVSTRSLTMHQAGILVRLVESLASPERARILAGNTLREFLYDLMRETGGDNLKYLALNTGKQFQIARILNQMHQNYADNFDMAQLARVSGMSVSAFHTHFKQITHATPLQYLKVIRLHKARMLMINDNMTASQAANRVGYSSNSQFSREFKRLFGEAPTVNSARIKRDWFNEKSA</sequence>
<dbReference type="InterPro" id="IPR009057">
    <property type="entry name" value="Homeodomain-like_sf"/>
</dbReference>
<dbReference type="Pfam" id="PF06719">
    <property type="entry name" value="AraC_N"/>
    <property type="match status" value="1"/>
</dbReference>
<dbReference type="Gene3D" id="1.10.10.60">
    <property type="entry name" value="Homeodomain-like"/>
    <property type="match status" value="2"/>
</dbReference>
<keyword evidence="2" id="KW-0804">Transcription</keyword>
<comment type="caution">
    <text evidence="4">The sequence shown here is derived from an EMBL/GenBank/DDBJ whole genome shotgun (WGS) entry which is preliminary data.</text>
</comment>
<dbReference type="RefSeq" id="WP_397216681.1">
    <property type="nucleotide sequence ID" value="NZ_JBGFSN010000005.1"/>
</dbReference>
<evidence type="ECO:0000313" key="4">
    <source>
        <dbReference type="EMBL" id="MFH8135449.1"/>
    </source>
</evidence>
<evidence type="ECO:0000256" key="1">
    <source>
        <dbReference type="ARBA" id="ARBA00023015"/>
    </source>
</evidence>
<accession>A0ABW7Q071</accession>
<dbReference type="EMBL" id="JBGFSN010000005">
    <property type="protein sequence ID" value="MFH8135449.1"/>
    <property type="molecule type" value="Genomic_DNA"/>
</dbReference>
<proteinExistence type="predicted"/>
<keyword evidence="1" id="KW-0805">Transcription regulation</keyword>
<name>A0ABW7Q071_9GAMM</name>
<dbReference type="InterPro" id="IPR009594">
    <property type="entry name" value="Tscrpt_reg_HTH_AraC_N"/>
</dbReference>
<dbReference type="InterPro" id="IPR018060">
    <property type="entry name" value="HTH_AraC"/>
</dbReference>
<reference evidence="4 5" key="1">
    <citation type="submission" date="2024-08" db="EMBL/GenBank/DDBJ databases">
        <title>Pantoea ronii - a newly identified human opportunistic pathogen.</title>
        <authorList>
            <person name="Keidar-Friedman D."/>
            <person name="Sorek N."/>
            <person name="Leshin-Carmel D."/>
            <person name="Tsur A."/>
            <person name="Amsalem M."/>
            <person name="Tolkach D."/>
            <person name="Brosh-Nissimov T."/>
        </authorList>
    </citation>
    <scope>NUCLEOTIDE SEQUENCE [LARGE SCALE GENOMIC DNA]</scope>
    <source>
        <strain evidence="4 5">AA23256</strain>
    </source>
</reference>
<organism evidence="4 5">
    <name type="scientific">Pantoea osteomyelitidis</name>
    <dbReference type="NCBI Taxonomy" id="3230026"/>
    <lineage>
        <taxon>Bacteria</taxon>
        <taxon>Pseudomonadati</taxon>
        <taxon>Pseudomonadota</taxon>
        <taxon>Gammaproteobacteria</taxon>
        <taxon>Enterobacterales</taxon>
        <taxon>Erwiniaceae</taxon>
        <taxon>Pantoea</taxon>
    </lineage>
</organism>
<dbReference type="SMART" id="SM00342">
    <property type="entry name" value="HTH_ARAC"/>
    <property type="match status" value="1"/>
</dbReference>
<dbReference type="PROSITE" id="PS01124">
    <property type="entry name" value="HTH_ARAC_FAMILY_2"/>
    <property type="match status" value="1"/>
</dbReference>
<dbReference type="SUPFAM" id="SSF46689">
    <property type="entry name" value="Homeodomain-like"/>
    <property type="match status" value="2"/>
</dbReference>